<keyword evidence="8" id="KW-0470">Melanin biosynthesis</keyword>
<evidence type="ECO:0000256" key="2">
    <source>
        <dbReference type="ARBA" id="ARBA00009928"/>
    </source>
</evidence>
<keyword evidence="14" id="KW-1185">Reference proteome</keyword>
<gene>
    <name evidence="13" type="ORF">MSAN_00422600</name>
</gene>
<dbReference type="InterPro" id="IPR002227">
    <property type="entry name" value="Tyrosinase_Cu-bd"/>
</dbReference>
<dbReference type="AlphaFoldDB" id="A0A8H6ZAK3"/>
<dbReference type="PANTHER" id="PTHR11474">
    <property type="entry name" value="TYROSINASE FAMILY MEMBER"/>
    <property type="match status" value="1"/>
</dbReference>
<organism evidence="13 14">
    <name type="scientific">Mycena sanguinolenta</name>
    <dbReference type="NCBI Taxonomy" id="230812"/>
    <lineage>
        <taxon>Eukaryota</taxon>
        <taxon>Fungi</taxon>
        <taxon>Dikarya</taxon>
        <taxon>Basidiomycota</taxon>
        <taxon>Agaricomycotina</taxon>
        <taxon>Agaricomycetes</taxon>
        <taxon>Agaricomycetidae</taxon>
        <taxon>Agaricales</taxon>
        <taxon>Marasmiineae</taxon>
        <taxon>Mycenaceae</taxon>
        <taxon>Mycena</taxon>
    </lineage>
</organism>
<dbReference type="InterPro" id="IPR008922">
    <property type="entry name" value="Di-copper_centre_dom_sf"/>
</dbReference>
<keyword evidence="6" id="KW-0186">Copper</keyword>
<dbReference type="Proteomes" id="UP000623467">
    <property type="component" value="Unassembled WGS sequence"/>
</dbReference>
<dbReference type="GO" id="GO:0004503">
    <property type="term" value="F:tyrosinase activity"/>
    <property type="evidence" value="ECO:0007669"/>
    <property type="project" value="UniProtKB-EC"/>
</dbReference>
<protein>
    <recommendedName>
        <fullName evidence="3">tyrosinase</fullName>
        <ecNumber evidence="3">1.14.18.1</ecNumber>
    </recommendedName>
</protein>
<evidence type="ECO:0000256" key="7">
    <source>
        <dbReference type="ARBA" id="ARBA00023033"/>
    </source>
</evidence>
<dbReference type="Pfam" id="PF18132">
    <property type="entry name" value="Tyrosinase_C"/>
    <property type="match status" value="1"/>
</dbReference>
<dbReference type="GO" id="GO:0046872">
    <property type="term" value="F:metal ion binding"/>
    <property type="evidence" value="ECO:0007669"/>
    <property type="project" value="UniProtKB-KW"/>
</dbReference>
<dbReference type="GO" id="GO:0042438">
    <property type="term" value="P:melanin biosynthetic process"/>
    <property type="evidence" value="ECO:0007669"/>
    <property type="project" value="UniProtKB-KW"/>
</dbReference>
<dbReference type="PRINTS" id="PR00092">
    <property type="entry name" value="TYROSINASE"/>
</dbReference>
<evidence type="ECO:0000256" key="1">
    <source>
        <dbReference type="ARBA" id="ARBA00001973"/>
    </source>
</evidence>
<evidence type="ECO:0000313" key="14">
    <source>
        <dbReference type="Proteomes" id="UP000623467"/>
    </source>
</evidence>
<evidence type="ECO:0000259" key="12">
    <source>
        <dbReference type="PROSITE" id="PS00498"/>
    </source>
</evidence>
<dbReference type="PANTHER" id="PTHR11474:SF76">
    <property type="entry name" value="SHKT DOMAIN-CONTAINING PROTEIN"/>
    <property type="match status" value="1"/>
</dbReference>
<comment type="catalytic activity">
    <reaction evidence="9">
        <text>2 L-dopa + O2 = 2 L-dopaquinone + 2 H2O</text>
        <dbReference type="Rhea" id="RHEA:34287"/>
        <dbReference type="ChEBI" id="CHEBI:15377"/>
        <dbReference type="ChEBI" id="CHEBI:15379"/>
        <dbReference type="ChEBI" id="CHEBI:57504"/>
        <dbReference type="ChEBI" id="CHEBI:57924"/>
        <dbReference type="EC" id="1.14.18.1"/>
    </reaction>
</comment>
<dbReference type="Gene3D" id="1.10.1280.10">
    <property type="entry name" value="Di-copper center containing domain from catechol oxidase"/>
    <property type="match status" value="1"/>
</dbReference>
<dbReference type="Gene3D" id="2.60.310.20">
    <property type="match status" value="1"/>
</dbReference>
<dbReference type="PROSITE" id="PS00497">
    <property type="entry name" value="TYROSINASE_1"/>
    <property type="match status" value="1"/>
</dbReference>
<comment type="similarity">
    <text evidence="2">Belongs to the tyrosinase family.</text>
</comment>
<proteinExistence type="inferred from homology"/>
<dbReference type="InterPro" id="IPR041640">
    <property type="entry name" value="Tyrosinase_C"/>
</dbReference>
<feature type="domain" description="Tyrosinase copper-binding" evidence="12">
    <location>
        <begin position="297"/>
        <end position="308"/>
    </location>
</feature>
<evidence type="ECO:0000256" key="5">
    <source>
        <dbReference type="ARBA" id="ARBA00023002"/>
    </source>
</evidence>
<sequence length="642" mass="71134">MSTGPLLTIRGAIVRDPQKPPPNRLEINNFVQNQAHFSLFVQALDEIYQEDQGTLKSYFQLAAIHGLPFRSWNNSGTTQDGNSAFGGYCTHGTVLFPTWHRPYVALFEQIIQEKAIVIARNYTGDAAVTFLTAAYELRVPYWDWAANIVPPAQIITQTVVEILKPNGELKMVPNPFLCYTFHPIPSAAFADNFKFWPKTLRYPTSADANAISDEPLLVETLQPLQQQMRNDTFKLLTDPSMKGWVPFSNNSAAPNGGFTNSLEGIHDEIHFNIGGFDVNKTPGIEGHMAITDVSAFDPIFWLHHANVDRLLSLWSAMNPGFWVPATGGNSFLGTWTIGANMPIGPTTDLTPFWKDGSTYWQSTDIETTDSLGYTYPEFNTLRNATEAQIQAAIGTYIGQKYGPPPSSIPVPIASKSLASGRPVIVSKDDRFFISTVPVVTGAQRETAKLSPHPSIIFNNGHYFISSTAAVDTHTEIQAGSNPEPSIVQPFHEWSVRVRVEKFALQGSFSVVFFLGPVPANAHKWHTSPSFAGTRAVFAGSNLVGCSNCRAQANTGFIVEGFVHLNVARPEFAAMDPEAVKAYLREHLSWRVLHPKRHPVHTRDVPSLEVLVYARPMWTSPGDTMPSYGKPQWFPEITEGREF</sequence>
<accession>A0A8H6ZAK3</accession>
<reference evidence="13" key="1">
    <citation type="submission" date="2020-05" db="EMBL/GenBank/DDBJ databases">
        <title>Mycena genomes resolve the evolution of fungal bioluminescence.</title>
        <authorList>
            <person name="Tsai I.J."/>
        </authorList>
    </citation>
    <scope>NUCLEOTIDE SEQUENCE</scope>
    <source>
        <strain evidence="13">160909Yilan</strain>
    </source>
</reference>
<evidence type="ECO:0000256" key="4">
    <source>
        <dbReference type="ARBA" id="ARBA00022723"/>
    </source>
</evidence>
<comment type="cofactor">
    <cofactor evidence="1">
        <name>Cu(2+)</name>
        <dbReference type="ChEBI" id="CHEBI:29036"/>
    </cofactor>
</comment>
<evidence type="ECO:0000256" key="6">
    <source>
        <dbReference type="ARBA" id="ARBA00023008"/>
    </source>
</evidence>
<dbReference type="EMBL" id="JACAZH010000002">
    <property type="protein sequence ID" value="KAF7375353.1"/>
    <property type="molecule type" value="Genomic_DNA"/>
</dbReference>
<keyword evidence="5" id="KW-0560">Oxidoreductase</keyword>
<keyword evidence="4" id="KW-0479">Metal-binding</keyword>
<feature type="domain" description="Tyrosinase copper-binding" evidence="11">
    <location>
        <begin position="91"/>
        <end position="108"/>
    </location>
</feature>
<dbReference type="EC" id="1.14.18.1" evidence="3"/>
<dbReference type="OrthoDB" id="6132182at2759"/>
<evidence type="ECO:0000256" key="8">
    <source>
        <dbReference type="ARBA" id="ARBA00023101"/>
    </source>
</evidence>
<comment type="catalytic activity">
    <reaction evidence="10">
        <text>L-tyrosine + O2 = L-dopaquinone + H2O</text>
        <dbReference type="Rhea" id="RHEA:18117"/>
        <dbReference type="ChEBI" id="CHEBI:15377"/>
        <dbReference type="ChEBI" id="CHEBI:15379"/>
        <dbReference type="ChEBI" id="CHEBI:57924"/>
        <dbReference type="ChEBI" id="CHEBI:58315"/>
        <dbReference type="EC" id="1.14.18.1"/>
    </reaction>
</comment>
<evidence type="ECO:0000259" key="11">
    <source>
        <dbReference type="PROSITE" id="PS00497"/>
    </source>
</evidence>
<evidence type="ECO:0000256" key="3">
    <source>
        <dbReference type="ARBA" id="ARBA00011906"/>
    </source>
</evidence>
<keyword evidence="7" id="KW-0503">Monooxygenase</keyword>
<evidence type="ECO:0000256" key="10">
    <source>
        <dbReference type="ARBA" id="ARBA00048881"/>
    </source>
</evidence>
<dbReference type="PROSITE" id="PS00498">
    <property type="entry name" value="TYROSINASE_2"/>
    <property type="match status" value="1"/>
</dbReference>
<evidence type="ECO:0000256" key="9">
    <source>
        <dbReference type="ARBA" id="ARBA00048233"/>
    </source>
</evidence>
<dbReference type="Pfam" id="PF00264">
    <property type="entry name" value="Tyrosinase"/>
    <property type="match status" value="1"/>
</dbReference>
<evidence type="ECO:0000313" key="13">
    <source>
        <dbReference type="EMBL" id="KAF7375353.1"/>
    </source>
</evidence>
<dbReference type="InterPro" id="IPR050316">
    <property type="entry name" value="Tyrosinase/Hemocyanin"/>
</dbReference>
<name>A0A8H6ZAK3_9AGAR</name>
<comment type="caution">
    <text evidence="13">The sequence shown here is derived from an EMBL/GenBank/DDBJ whole genome shotgun (WGS) entry which is preliminary data.</text>
</comment>
<dbReference type="SUPFAM" id="SSF48056">
    <property type="entry name" value="Di-copper centre-containing domain"/>
    <property type="match status" value="1"/>
</dbReference>